<dbReference type="GO" id="GO:0005737">
    <property type="term" value="C:cytoplasm"/>
    <property type="evidence" value="ECO:0007669"/>
    <property type="project" value="UniProtKB-SubCell"/>
</dbReference>
<dbReference type="HAMAP" id="MF_00303">
    <property type="entry name" value="Trigger_factor_Tig"/>
    <property type="match status" value="1"/>
</dbReference>
<dbReference type="InterPro" id="IPR037041">
    <property type="entry name" value="Trigger_fac_C_sf"/>
</dbReference>
<dbReference type="GO" id="GO:0044183">
    <property type="term" value="F:protein folding chaperone"/>
    <property type="evidence" value="ECO:0007669"/>
    <property type="project" value="TreeGrafter"/>
</dbReference>
<evidence type="ECO:0000256" key="6">
    <source>
        <dbReference type="ARBA" id="ARBA00023110"/>
    </source>
</evidence>
<name>A0A1M5WX46_9CLOT</name>
<dbReference type="Pfam" id="PF05698">
    <property type="entry name" value="Trigger_C"/>
    <property type="match status" value="1"/>
</dbReference>
<dbReference type="GO" id="GO:0051083">
    <property type="term" value="P:'de novo' cotranslational protein folding"/>
    <property type="evidence" value="ECO:0007669"/>
    <property type="project" value="TreeGrafter"/>
</dbReference>
<evidence type="ECO:0000256" key="4">
    <source>
        <dbReference type="ARBA" id="ARBA00016902"/>
    </source>
</evidence>
<dbReference type="RefSeq" id="WP_073017826.1">
    <property type="nucleotide sequence ID" value="NZ_FQXU01000004.1"/>
</dbReference>
<keyword evidence="7 12" id="KW-0143">Chaperone</keyword>
<dbReference type="AlphaFoldDB" id="A0A1M5WX46"/>
<evidence type="ECO:0000256" key="10">
    <source>
        <dbReference type="ARBA" id="ARBA00024849"/>
    </source>
</evidence>
<dbReference type="PANTHER" id="PTHR30560">
    <property type="entry name" value="TRIGGER FACTOR CHAPERONE AND PEPTIDYL-PROLYL CIS/TRANS ISOMERASE"/>
    <property type="match status" value="1"/>
</dbReference>
<reference evidence="16 17" key="1">
    <citation type="submission" date="2016-11" db="EMBL/GenBank/DDBJ databases">
        <authorList>
            <person name="Jaros S."/>
            <person name="Januszkiewicz K."/>
            <person name="Wedrychowicz H."/>
        </authorList>
    </citation>
    <scope>NUCLEOTIDE SEQUENCE [LARGE SCALE GENOMIC DNA]</scope>
    <source>
        <strain evidence="16 17">DSM 6191</strain>
    </source>
</reference>
<dbReference type="InterPro" id="IPR036611">
    <property type="entry name" value="Trigger_fac_ribosome-bd_sf"/>
</dbReference>
<dbReference type="InterPro" id="IPR001179">
    <property type="entry name" value="PPIase_FKBP_dom"/>
</dbReference>
<keyword evidence="5 12" id="KW-0132">Cell division</keyword>
<dbReference type="GO" id="GO:0051301">
    <property type="term" value="P:cell division"/>
    <property type="evidence" value="ECO:0007669"/>
    <property type="project" value="UniProtKB-KW"/>
</dbReference>
<dbReference type="PANTHER" id="PTHR30560:SF3">
    <property type="entry name" value="TRIGGER FACTOR-LIKE PROTEIN TIG, CHLOROPLASTIC"/>
    <property type="match status" value="1"/>
</dbReference>
<evidence type="ECO:0000256" key="8">
    <source>
        <dbReference type="ARBA" id="ARBA00023235"/>
    </source>
</evidence>
<protein>
    <recommendedName>
        <fullName evidence="4 12">Trigger factor</fullName>
        <shortName evidence="12">TF</shortName>
        <ecNumber evidence="3 12">5.2.1.8</ecNumber>
    </recommendedName>
    <alternativeName>
        <fullName evidence="11 12">PPIase</fullName>
    </alternativeName>
</protein>
<evidence type="ECO:0000256" key="5">
    <source>
        <dbReference type="ARBA" id="ARBA00022618"/>
    </source>
</evidence>
<dbReference type="Pfam" id="PF05697">
    <property type="entry name" value="Trigger_N"/>
    <property type="match status" value="1"/>
</dbReference>
<keyword evidence="12" id="KW-0963">Cytoplasm</keyword>
<dbReference type="PIRSF" id="PIRSF003095">
    <property type="entry name" value="Trigger_factor"/>
    <property type="match status" value="1"/>
</dbReference>
<dbReference type="Gene3D" id="3.10.50.40">
    <property type="match status" value="1"/>
</dbReference>
<keyword evidence="6 12" id="KW-0697">Rotamase</keyword>
<dbReference type="Proteomes" id="UP000184241">
    <property type="component" value="Unassembled WGS sequence"/>
</dbReference>
<evidence type="ECO:0000256" key="13">
    <source>
        <dbReference type="PROSITE-ProRule" id="PRU00277"/>
    </source>
</evidence>
<evidence type="ECO:0000313" key="17">
    <source>
        <dbReference type="Proteomes" id="UP000184241"/>
    </source>
</evidence>
<dbReference type="InterPro" id="IPR008880">
    <property type="entry name" value="Trigger_fac_C"/>
</dbReference>
<dbReference type="Pfam" id="PF00254">
    <property type="entry name" value="FKBP_C"/>
    <property type="match status" value="1"/>
</dbReference>
<dbReference type="FunFam" id="3.10.50.40:FF:000001">
    <property type="entry name" value="Trigger factor"/>
    <property type="match status" value="1"/>
</dbReference>
<feature type="domain" description="PPIase FKBP-type" evidence="15">
    <location>
        <begin position="163"/>
        <end position="248"/>
    </location>
</feature>
<comment type="similarity">
    <text evidence="2 12 14">Belongs to the FKBP-type PPIase family. Tig subfamily.</text>
</comment>
<accession>A0A1M5WX46</accession>
<comment type="function">
    <text evidence="10 12">Involved in protein export. Acts as a chaperone by maintaining the newly synthesized protein in an open conformation. Functions as a peptidyl-prolyl cis-trans isomerase.</text>
</comment>
<proteinExistence type="inferred from homology"/>
<organism evidence="16 17">
    <name type="scientific">Clostridium intestinale DSM 6191</name>
    <dbReference type="NCBI Taxonomy" id="1121320"/>
    <lineage>
        <taxon>Bacteria</taxon>
        <taxon>Bacillati</taxon>
        <taxon>Bacillota</taxon>
        <taxon>Clostridia</taxon>
        <taxon>Eubacteriales</taxon>
        <taxon>Clostridiaceae</taxon>
        <taxon>Clostridium</taxon>
    </lineage>
</organism>
<evidence type="ECO:0000256" key="14">
    <source>
        <dbReference type="RuleBase" id="RU003914"/>
    </source>
</evidence>
<dbReference type="InterPro" id="IPR046357">
    <property type="entry name" value="PPIase_dom_sf"/>
</dbReference>
<evidence type="ECO:0000256" key="9">
    <source>
        <dbReference type="ARBA" id="ARBA00023306"/>
    </source>
</evidence>
<gene>
    <name evidence="12" type="primary">tig</name>
    <name evidence="16" type="ORF">SAMN02745941_01280</name>
</gene>
<dbReference type="GO" id="GO:0003755">
    <property type="term" value="F:peptidyl-prolyl cis-trans isomerase activity"/>
    <property type="evidence" value="ECO:0007669"/>
    <property type="project" value="UniProtKB-UniRule"/>
</dbReference>
<comment type="domain">
    <text evidence="12">Consists of 3 domains; the N-terminus binds the ribosome, the middle domain has PPIase activity, while the C-terminus has intrinsic chaperone activity on its own.</text>
</comment>
<evidence type="ECO:0000256" key="2">
    <source>
        <dbReference type="ARBA" id="ARBA00005464"/>
    </source>
</evidence>
<dbReference type="InterPro" id="IPR027304">
    <property type="entry name" value="Trigger_fact/SurA_dom_sf"/>
</dbReference>
<evidence type="ECO:0000256" key="3">
    <source>
        <dbReference type="ARBA" id="ARBA00013194"/>
    </source>
</evidence>
<dbReference type="GO" id="GO:0015031">
    <property type="term" value="P:protein transport"/>
    <property type="evidence" value="ECO:0007669"/>
    <property type="project" value="UniProtKB-UniRule"/>
</dbReference>
<evidence type="ECO:0000256" key="1">
    <source>
        <dbReference type="ARBA" id="ARBA00000971"/>
    </source>
</evidence>
<comment type="catalytic activity">
    <reaction evidence="1 12 13">
        <text>[protein]-peptidylproline (omega=180) = [protein]-peptidylproline (omega=0)</text>
        <dbReference type="Rhea" id="RHEA:16237"/>
        <dbReference type="Rhea" id="RHEA-COMP:10747"/>
        <dbReference type="Rhea" id="RHEA-COMP:10748"/>
        <dbReference type="ChEBI" id="CHEBI:83833"/>
        <dbReference type="ChEBI" id="CHEBI:83834"/>
        <dbReference type="EC" id="5.2.1.8"/>
    </reaction>
</comment>
<dbReference type="Gene3D" id="3.30.70.1050">
    <property type="entry name" value="Trigger factor ribosome-binding domain"/>
    <property type="match status" value="1"/>
</dbReference>
<dbReference type="GO" id="GO:0043335">
    <property type="term" value="P:protein unfolding"/>
    <property type="evidence" value="ECO:0007669"/>
    <property type="project" value="TreeGrafter"/>
</dbReference>
<dbReference type="Gene3D" id="1.10.3120.10">
    <property type="entry name" value="Trigger factor, C-terminal domain"/>
    <property type="match status" value="1"/>
</dbReference>
<dbReference type="InterPro" id="IPR005215">
    <property type="entry name" value="Trig_fac"/>
</dbReference>
<dbReference type="GO" id="GO:0043022">
    <property type="term" value="F:ribosome binding"/>
    <property type="evidence" value="ECO:0007669"/>
    <property type="project" value="TreeGrafter"/>
</dbReference>
<sequence>MEVKMEKIETNVVKLEIKATAEKFNEALNKAFKKNQKKFNVPGFRKGKVPMAIVKKYYGMEALYEDAINIVIDETYSTALNDNNVRPVDYPEIDVLEVGEGKELVYTAKVTVYPEVELGEYKGVEVEKVAYEVSEEEVQKRLTSMQEKNARVETKEEGTVEKGNIAVIDFKGYIDDVAFEGGEGTDYPLEIGSGSFIGDFEDQLVGLAIGESKDVNVNFPENYGKEELNGKPAKFEVTIKAIQAKEMPELDDEFAKEVSEFDTIEEVKEDIRKQIADANADREKREFEEAVINKAVDNAKIDVPEVMVEKELESMVKDLETRLQYQGLTLEQYYQFTGNDEEKMKSYMKETADRKVKTDLVLEAIAKAENFEVSEDELKEKAQEVAKMYSAEDSEKMADLILKAQESVLKHDVLVEKTIKLLVENAKVK</sequence>
<dbReference type="SUPFAM" id="SSF54534">
    <property type="entry name" value="FKBP-like"/>
    <property type="match status" value="1"/>
</dbReference>
<evidence type="ECO:0000256" key="12">
    <source>
        <dbReference type="HAMAP-Rule" id="MF_00303"/>
    </source>
</evidence>
<evidence type="ECO:0000259" key="15">
    <source>
        <dbReference type="PROSITE" id="PS50059"/>
    </source>
</evidence>
<keyword evidence="9 12" id="KW-0131">Cell cycle</keyword>
<comment type="subcellular location">
    <subcellularLocation>
        <location evidence="12">Cytoplasm</location>
    </subcellularLocation>
    <text evidence="12">About half TF is bound to the ribosome near the polypeptide exit tunnel while the other half is free in the cytoplasm.</text>
</comment>
<evidence type="ECO:0000256" key="11">
    <source>
        <dbReference type="ARBA" id="ARBA00029986"/>
    </source>
</evidence>
<dbReference type="SUPFAM" id="SSF109998">
    <property type="entry name" value="Triger factor/SurA peptide-binding domain-like"/>
    <property type="match status" value="1"/>
</dbReference>
<dbReference type="EMBL" id="FQXU01000004">
    <property type="protein sequence ID" value="SHH91503.1"/>
    <property type="molecule type" value="Genomic_DNA"/>
</dbReference>
<evidence type="ECO:0000313" key="16">
    <source>
        <dbReference type="EMBL" id="SHH91503.1"/>
    </source>
</evidence>
<dbReference type="SUPFAM" id="SSF102735">
    <property type="entry name" value="Trigger factor ribosome-binding domain"/>
    <property type="match status" value="1"/>
</dbReference>
<dbReference type="InterPro" id="IPR008881">
    <property type="entry name" value="Trigger_fac_ribosome-bd_bac"/>
</dbReference>
<keyword evidence="8 12" id="KW-0413">Isomerase</keyword>
<dbReference type="NCBIfam" id="TIGR00115">
    <property type="entry name" value="tig"/>
    <property type="match status" value="1"/>
</dbReference>
<dbReference type="PROSITE" id="PS50059">
    <property type="entry name" value="FKBP_PPIASE"/>
    <property type="match status" value="1"/>
</dbReference>
<evidence type="ECO:0000256" key="7">
    <source>
        <dbReference type="ARBA" id="ARBA00023186"/>
    </source>
</evidence>
<dbReference type="EC" id="5.2.1.8" evidence="3 12"/>